<dbReference type="AlphaFoldDB" id="A0A919W4R4"/>
<proteinExistence type="predicted"/>
<protein>
    <submittedName>
        <fullName evidence="1">Uncharacterized protein</fullName>
    </submittedName>
</protein>
<keyword evidence="2" id="KW-1185">Reference proteome</keyword>
<gene>
    <name evidence="1" type="ORF">Ato02nite_062220</name>
</gene>
<comment type="caution">
    <text evidence="1">The sequence shown here is derived from an EMBL/GenBank/DDBJ whole genome shotgun (WGS) entry which is preliminary data.</text>
</comment>
<dbReference type="Proteomes" id="UP000677082">
    <property type="component" value="Unassembled WGS sequence"/>
</dbReference>
<sequence>MGLQVPAGQIRALVRGSTAVYRDASGRPAFSHPRSQALTVVSDAESLRSAMIVPSVRITAAELAVLWPIPRAWARSEATVRCGPPVIAV</sequence>
<name>A0A919W4R4_9ACTN</name>
<dbReference type="EMBL" id="BOQN01000081">
    <property type="protein sequence ID" value="GIM94429.1"/>
    <property type="molecule type" value="Genomic_DNA"/>
</dbReference>
<organism evidence="1 2">
    <name type="scientific">Paractinoplanes toevensis</name>
    <dbReference type="NCBI Taxonomy" id="571911"/>
    <lineage>
        <taxon>Bacteria</taxon>
        <taxon>Bacillati</taxon>
        <taxon>Actinomycetota</taxon>
        <taxon>Actinomycetes</taxon>
        <taxon>Micromonosporales</taxon>
        <taxon>Micromonosporaceae</taxon>
        <taxon>Paractinoplanes</taxon>
    </lineage>
</organism>
<evidence type="ECO:0000313" key="2">
    <source>
        <dbReference type="Proteomes" id="UP000677082"/>
    </source>
</evidence>
<reference evidence="1 2" key="1">
    <citation type="submission" date="2021-03" db="EMBL/GenBank/DDBJ databases">
        <title>Whole genome shotgun sequence of Actinoplanes toevensis NBRC 105298.</title>
        <authorList>
            <person name="Komaki H."/>
            <person name="Tamura T."/>
        </authorList>
    </citation>
    <scope>NUCLEOTIDE SEQUENCE [LARGE SCALE GENOMIC DNA]</scope>
    <source>
        <strain evidence="1 2">NBRC 105298</strain>
    </source>
</reference>
<evidence type="ECO:0000313" key="1">
    <source>
        <dbReference type="EMBL" id="GIM94429.1"/>
    </source>
</evidence>
<accession>A0A919W4R4</accession>